<feature type="transmembrane region" description="Helical" evidence="1">
    <location>
        <begin position="321"/>
        <end position="341"/>
    </location>
</feature>
<proteinExistence type="predicted"/>
<feature type="domain" description="O-acyltransferase WSD1 C-terminal" evidence="2">
    <location>
        <begin position="369"/>
        <end position="511"/>
    </location>
</feature>
<keyword evidence="1" id="KW-0472">Membrane</keyword>
<dbReference type="Pfam" id="PF06974">
    <property type="entry name" value="WS_DGAT_C"/>
    <property type="match status" value="1"/>
</dbReference>
<accession>A0ABP1QJ85</accession>
<feature type="transmembrane region" description="Helical" evidence="1">
    <location>
        <begin position="14"/>
        <end position="40"/>
    </location>
</feature>
<evidence type="ECO:0000259" key="2">
    <source>
        <dbReference type="Pfam" id="PF06974"/>
    </source>
</evidence>
<evidence type="ECO:0000313" key="4">
    <source>
        <dbReference type="Proteomes" id="UP001642540"/>
    </source>
</evidence>
<reference evidence="3 4" key="1">
    <citation type="submission" date="2024-08" db="EMBL/GenBank/DDBJ databases">
        <authorList>
            <person name="Cucini C."/>
            <person name="Frati F."/>
        </authorList>
    </citation>
    <scope>NUCLEOTIDE SEQUENCE [LARGE SCALE GENOMIC DNA]</scope>
</reference>
<evidence type="ECO:0000256" key="1">
    <source>
        <dbReference type="SAM" id="Phobius"/>
    </source>
</evidence>
<dbReference type="Proteomes" id="UP001642540">
    <property type="component" value="Unassembled WGS sequence"/>
</dbReference>
<comment type="caution">
    <text evidence="3">The sequence shown here is derived from an EMBL/GenBank/DDBJ whole genome shotgun (WGS) entry which is preliminary data.</text>
</comment>
<name>A0ABP1QJ85_9HEXA</name>
<dbReference type="EMBL" id="CAXLJM020000035">
    <property type="protein sequence ID" value="CAL8104226.1"/>
    <property type="molecule type" value="Genomic_DNA"/>
</dbReference>
<dbReference type="InterPro" id="IPR009721">
    <property type="entry name" value="O-acyltransferase_WSD1_C"/>
</dbReference>
<evidence type="ECO:0000313" key="3">
    <source>
        <dbReference type="EMBL" id="CAL8104226.1"/>
    </source>
</evidence>
<sequence length="537" mass="61727">MSKLSNSPSFLKEFLTTLFIIILTPPFSILIFLILFLVILPCSIYRRLVDFIAHTLDPDMGKLLCGMSAAQNRDFDILNVKPYSSQVVCFRLTGTTKFEQFRETLSQRILERLDPTQPYNPTLQYPELRQYLTTFMGYAFLKKDKNFDFNNHCTYLKRPSNDPLTRKELSKLWESEIIAPYPKRRSPWHVTVIDNYLPTEKETECWTKNVEGYKKGDHVWVALLRIHHSLADGFAVQKMLSYLADEPYVPKFSIKTTAFQNFMLGLRTGILGSYDALTRFIRWTDPFNTLHIPSDKQSHEYFIVESDLISMKQVKAIKEKFGVAFTAILVAAISGGFRKFLVKHKRPIPSFISTGIPFTDPDHTSKFDNRFSIATIGLAVHVDDPKERVLYVKNQFNLILSTSWIKLLEITVNALSCLPIRLFRFVSQSSLFSSVYSTQPGPDKCLPAIGGKLLEVNFAFGTGSDSLGFGLSSVTYNKHFRFVMFMEKNLLEGDKEQAEELISYITDELDVLEKYNSSKPEVEDEKVQRWKDSIKND</sequence>
<protein>
    <recommendedName>
        <fullName evidence="2">O-acyltransferase WSD1 C-terminal domain-containing protein</fullName>
    </recommendedName>
</protein>
<keyword evidence="1" id="KW-0812">Transmembrane</keyword>
<keyword evidence="1" id="KW-1133">Transmembrane helix</keyword>
<organism evidence="3 4">
    <name type="scientific">Orchesella dallaii</name>
    <dbReference type="NCBI Taxonomy" id="48710"/>
    <lineage>
        <taxon>Eukaryota</taxon>
        <taxon>Metazoa</taxon>
        <taxon>Ecdysozoa</taxon>
        <taxon>Arthropoda</taxon>
        <taxon>Hexapoda</taxon>
        <taxon>Collembola</taxon>
        <taxon>Entomobryomorpha</taxon>
        <taxon>Entomobryoidea</taxon>
        <taxon>Orchesellidae</taxon>
        <taxon>Orchesellinae</taxon>
        <taxon>Orchesella</taxon>
    </lineage>
</organism>
<gene>
    <name evidence="3" type="ORF">ODALV1_LOCUS11690</name>
</gene>
<keyword evidence="4" id="KW-1185">Reference proteome</keyword>